<proteinExistence type="predicted"/>
<reference evidence="6 7" key="1">
    <citation type="submission" date="2016-08" db="EMBL/GenBank/DDBJ databases">
        <authorList>
            <consortium name="Lentinula edodes genome sequencing consortium"/>
            <person name="Sakamoto Y."/>
            <person name="Nakade K."/>
            <person name="Sato S."/>
            <person name="Yoshida Y."/>
            <person name="Miyazaki K."/>
            <person name="Natsume S."/>
            <person name="Konno N."/>
        </authorList>
    </citation>
    <scope>NUCLEOTIDE SEQUENCE [LARGE SCALE GENOMIC DNA]</scope>
    <source>
        <strain evidence="6 7">NBRC 111202</strain>
    </source>
</reference>
<evidence type="ECO:0000256" key="2">
    <source>
        <dbReference type="ARBA" id="ARBA00023026"/>
    </source>
</evidence>
<dbReference type="STRING" id="5353.A0A1Q3EET3"/>
<protein>
    <submittedName>
        <fullName evidence="6">Carbohydrate-binding module family 50 protein</fullName>
    </submittedName>
</protein>
<feature type="region of interest" description="Disordered" evidence="3">
    <location>
        <begin position="194"/>
        <end position="219"/>
    </location>
</feature>
<dbReference type="Proteomes" id="UP000188533">
    <property type="component" value="Unassembled WGS sequence"/>
</dbReference>
<evidence type="ECO:0000313" key="7">
    <source>
        <dbReference type="Proteomes" id="UP000188533"/>
    </source>
</evidence>
<feature type="compositionally biased region" description="Low complexity" evidence="3">
    <location>
        <begin position="194"/>
        <end position="203"/>
    </location>
</feature>
<evidence type="ECO:0000313" key="6">
    <source>
        <dbReference type="EMBL" id="GAW05682.1"/>
    </source>
</evidence>
<dbReference type="SMART" id="SM00257">
    <property type="entry name" value="LysM"/>
    <property type="match status" value="2"/>
</dbReference>
<comment type="caution">
    <text evidence="6">The sequence shown here is derived from an EMBL/GenBank/DDBJ whole genome shotgun (WGS) entry which is preliminary data.</text>
</comment>
<organism evidence="6 7">
    <name type="scientific">Lentinula edodes</name>
    <name type="common">Shiitake mushroom</name>
    <name type="synonym">Lentinus edodes</name>
    <dbReference type="NCBI Taxonomy" id="5353"/>
    <lineage>
        <taxon>Eukaryota</taxon>
        <taxon>Fungi</taxon>
        <taxon>Dikarya</taxon>
        <taxon>Basidiomycota</taxon>
        <taxon>Agaricomycotina</taxon>
        <taxon>Agaricomycetes</taxon>
        <taxon>Agaricomycetidae</taxon>
        <taxon>Agaricales</taxon>
        <taxon>Marasmiineae</taxon>
        <taxon>Omphalotaceae</taxon>
        <taxon>Lentinula</taxon>
    </lineage>
</organism>
<feature type="chain" id="PRO_5012907977" evidence="4">
    <location>
        <begin position="20"/>
        <end position="219"/>
    </location>
</feature>
<dbReference type="InterPro" id="IPR018392">
    <property type="entry name" value="LysM"/>
</dbReference>
<reference evidence="6 7" key="2">
    <citation type="submission" date="2017-02" db="EMBL/GenBank/DDBJ databases">
        <title>A genome survey and senescence transcriptome analysis in Lentinula edodes.</title>
        <authorList>
            <person name="Sakamoto Y."/>
            <person name="Nakade K."/>
            <person name="Sato S."/>
            <person name="Yoshida Y."/>
            <person name="Miyazaki K."/>
            <person name="Natsume S."/>
            <person name="Konno N."/>
        </authorList>
    </citation>
    <scope>NUCLEOTIDE SEQUENCE [LARGE SCALE GENOMIC DNA]</scope>
    <source>
        <strain evidence="6 7">NBRC 111202</strain>
    </source>
</reference>
<gene>
    <name evidence="6" type="ORF">LENED_007555</name>
</gene>
<evidence type="ECO:0000256" key="3">
    <source>
        <dbReference type="SAM" id="MobiDB-lite"/>
    </source>
</evidence>
<dbReference type="GO" id="GO:0008061">
    <property type="term" value="F:chitin binding"/>
    <property type="evidence" value="ECO:0007669"/>
    <property type="project" value="UniProtKB-KW"/>
</dbReference>
<dbReference type="InterPro" id="IPR052210">
    <property type="entry name" value="LysM1-like"/>
</dbReference>
<keyword evidence="7" id="KW-1185">Reference proteome</keyword>
<dbReference type="PANTHER" id="PTHR34997">
    <property type="entry name" value="AM15"/>
    <property type="match status" value="1"/>
</dbReference>
<feature type="domain" description="LysM" evidence="5">
    <location>
        <begin position="80"/>
        <end position="126"/>
    </location>
</feature>
<keyword evidence="1" id="KW-0147">Chitin-binding</keyword>
<dbReference type="Gene3D" id="3.10.350.10">
    <property type="entry name" value="LysM domain"/>
    <property type="match status" value="2"/>
</dbReference>
<feature type="signal peptide" evidence="4">
    <location>
        <begin position="1"/>
        <end position="19"/>
    </location>
</feature>
<dbReference type="AlphaFoldDB" id="A0A1Q3EET3"/>
<dbReference type="SUPFAM" id="SSF54106">
    <property type="entry name" value="LysM domain"/>
    <property type="match status" value="2"/>
</dbReference>
<keyword evidence="2" id="KW-0843">Virulence</keyword>
<dbReference type="InterPro" id="IPR036779">
    <property type="entry name" value="LysM_dom_sf"/>
</dbReference>
<evidence type="ECO:0000256" key="1">
    <source>
        <dbReference type="ARBA" id="ARBA00022669"/>
    </source>
</evidence>
<dbReference type="CDD" id="cd00118">
    <property type="entry name" value="LysM"/>
    <property type="match status" value="2"/>
</dbReference>
<evidence type="ECO:0000259" key="5">
    <source>
        <dbReference type="PROSITE" id="PS51782"/>
    </source>
</evidence>
<feature type="compositionally biased region" description="Acidic residues" evidence="3">
    <location>
        <begin position="204"/>
        <end position="219"/>
    </location>
</feature>
<dbReference type="EMBL" id="BDGU01000264">
    <property type="protein sequence ID" value="GAW05682.1"/>
    <property type="molecule type" value="Genomic_DNA"/>
</dbReference>
<dbReference type="Pfam" id="PF01476">
    <property type="entry name" value="LysM"/>
    <property type="match status" value="2"/>
</dbReference>
<evidence type="ECO:0000256" key="4">
    <source>
        <dbReference type="SAM" id="SignalP"/>
    </source>
</evidence>
<accession>A0A1Q3EET3</accession>
<keyword evidence="4" id="KW-0732">Signal</keyword>
<dbReference type="PROSITE" id="PS51782">
    <property type="entry name" value="LYSM"/>
    <property type="match status" value="2"/>
</dbReference>
<sequence>MFSLAVAVVLPLFLQSISAQSCTRNYTVQDGDTCDSISTAQNVSTYQLAAVNSGVVDSTCSNLQPGASLCLGYEGEDCTSTYTVVAQDTCDSIYDAYGINATLLYGNNPQIDSACDNIYVGEVLCVASTIAAPPAGSASVNTAIPSTATAAASATPTTSSSAISITVTSSSVALPVVTTSTITSFSATSSTFTSVAASSSSSSDSDDGDDDDLPYCDEL</sequence>
<feature type="domain" description="LysM" evidence="5">
    <location>
        <begin position="24"/>
        <end position="71"/>
    </location>
</feature>
<dbReference type="PANTHER" id="PTHR34997:SF1">
    <property type="entry name" value="PEPTIDOGLYCAN-BINDING LYSIN DOMAIN"/>
    <property type="match status" value="1"/>
</dbReference>
<name>A0A1Q3EET3_LENED</name>